<organism evidence="1 2">
    <name type="scientific">Actinoplanes friuliensis DSM 7358</name>
    <dbReference type="NCBI Taxonomy" id="1246995"/>
    <lineage>
        <taxon>Bacteria</taxon>
        <taxon>Bacillati</taxon>
        <taxon>Actinomycetota</taxon>
        <taxon>Actinomycetes</taxon>
        <taxon>Micromonosporales</taxon>
        <taxon>Micromonosporaceae</taxon>
        <taxon>Actinoplanes</taxon>
    </lineage>
</organism>
<dbReference type="OrthoDB" id="185939at2"/>
<protein>
    <submittedName>
        <fullName evidence="1">Uncharacterized protein</fullName>
    </submittedName>
</protein>
<proteinExistence type="predicted"/>
<name>U5VVS0_9ACTN</name>
<dbReference type="HOGENOM" id="CLU_110680_0_0_11"/>
<dbReference type="AlphaFoldDB" id="U5VVS0"/>
<dbReference type="RefSeq" id="WP_023359272.1">
    <property type="nucleotide sequence ID" value="NC_022657.1"/>
</dbReference>
<dbReference type="PATRIC" id="fig|1246995.3.peg.1482"/>
<dbReference type="eggNOG" id="ENOG5032T13">
    <property type="taxonomic scope" value="Bacteria"/>
</dbReference>
<evidence type="ECO:0000313" key="2">
    <source>
        <dbReference type="Proteomes" id="UP000017746"/>
    </source>
</evidence>
<accession>U5VVS0</accession>
<dbReference type="KEGG" id="afs:AFR_07260"/>
<dbReference type="STRING" id="1246995.AFR_07260"/>
<sequence>MGYTLEAIIGPAADVRRAVAGQPDAVIVPLHEDLVLVPMTEKLFAAFAGPEGGRAVKFETPGTVAYVEAEFFGGIGTQRAEIWTDGTLTFGPLEMDEGETVEVTPISQVLAKLGVKRKDRRDEFDVVELDRHRGTEGWLSQV</sequence>
<evidence type="ECO:0000313" key="1">
    <source>
        <dbReference type="EMBL" id="AGZ39741.1"/>
    </source>
</evidence>
<gene>
    <name evidence="1" type="ORF">AFR_07260</name>
</gene>
<dbReference type="EMBL" id="CP006272">
    <property type="protein sequence ID" value="AGZ39741.1"/>
    <property type="molecule type" value="Genomic_DNA"/>
</dbReference>
<dbReference type="Proteomes" id="UP000017746">
    <property type="component" value="Chromosome"/>
</dbReference>
<keyword evidence="2" id="KW-1185">Reference proteome</keyword>
<reference evidence="1 2" key="1">
    <citation type="journal article" date="2014" name="J. Biotechnol.">
        <title>Complete genome sequence of the actinobacterium Actinoplanes friuliensis HAG 010964, producer of the lipopeptide antibiotic friulimycin.</title>
        <authorList>
            <person name="Ruckert C."/>
            <person name="Szczepanowski R."/>
            <person name="Albersmeier A."/>
            <person name="Goesmann A."/>
            <person name="Fischer N."/>
            <person name="Steinkamper A."/>
            <person name="Puhler A."/>
            <person name="Biener R."/>
            <person name="Schwartz D."/>
            <person name="Kalinowski J."/>
        </authorList>
    </citation>
    <scope>NUCLEOTIDE SEQUENCE [LARGE SCALE GENOMIC DNA]</scope>
    <source>
        <strain evidence="1 2">DSM 7358</strain>
    </source>
</reference>